<proteinExistence type="predicted"/>
<evidence type="ECO:0000313" key="1">
    <source>
        <dbReference type="EMBL" id="TMS03895.1"/>
    </source>
</evidence>
<sequence length="131" mass="15117">MGHLLSKNGYRLKKRTRKLHHRKKKKRNCFLQLPCMLCFIVHSNSTGLDDDSDHLGGWGQRQRVPPQQHHRNKCPWCRVELASEQLLPQSSLSDTQHLHLLRTAPSSCCHHGSWLSGRAKGGAFYQLFLQN</sequence>
<gene>
    <name evidence="1" type="ORF">E3U43_000784</name>
</gene>
<reference evidence="1" key="1">
    <citation type="submission" date="2018-11" db="EMBL/GenBank/DDBJ databases">
        <title>The sequence and de novo assembly of Larimichthys crocea genome using PacBio and Hi-C technologies.</title>
        <authorList>
            <person name="Xu P."/>
            <person name="Chen B."/>
            <person name="Zhou Z."/>
            <person name="Ke Q."/>
            <person name="Wu Y."/>
            <person name="Bai H."/>
            <person name="Pu F."/>
        </authorList>
    </citation>
    <scope>NUCLEOTIDE SEQUENCE</scope>
    <source>
        <tissue evidence="1">Muscle</tissue>
    </source>
</reference>
<comment type="caution">
    <text evidence="1">The sequence shown here is derived from an EMBL/GenBank/DDBJ whole genome shotgun (WGS) entry which is preliminary data.</text>
</comment>
<dbReference type="EMBL" id="CM011695">
    <property type="protein sequence ID" value="TMS03895.1"/>
    <property type="molecule type" value="Genomic_DNA"/>
</dbReference>
<dbReference type="Proteomes" id="UP000793456">
    <property type="component" value="Chromosome XXII"/>
</dbReference>
<keyword evidence="2" id="KW-1185">Reference proteome</keyword>
<name>A0ACD3Q9N3_LARCR</name>
<protein>
    <submittedName>
        <fullName evidence="1">Uncharacterized protein</fullName>
    </submittedName>
</protein>
<organism evidence="1 2">
    <name type="scientific">Larimichthys crocea</name>
    <name type="common">Large yellow croaker</name>
    <name type="synonym">Pseudosciaena crocea</name>
    <dbReference type="NCBI Taxonomy" id="215358"/>
    <lineage>
        <taxon>Eukaryota</taxon>
        <taxon>Metazoa</taxon>
        <taxon>Chordata</taxon>
        <taxon>Craniata</taxon>
        <taxon>Vertebrata</taxon>
        <taxon>Euteleostomi</taxon>
        <taxon>Actinopterygii</taxon>
        <taxon>Neopterygii</taxon>
        <taxon>Teleostei</taxon>
        <taxon>Neoteleostei</taxon>
        <taxon>Acanthomorphata</taxon>
        <taxon>Eupercaria</taxon>
        <taxon>Sciaenidae</taxon>
        <taxon>Larimichthys</taxon>
    </lineage>
</organism>
<accession>A0ACD3Q9N3</accession>
<evidence type="ECO:0000313" key="2">
    <source>
        <dbReference type="Proteomes" id="UP000793456"/>
    </source>
</evidence>